<evidence type="ECO:0000313" key="2">
    <source>
        <dbReference type="EMBL" id="CAF4772156.1"/>
    </source>
</evidence>
<gene>
    <name evidence="2" type="ORF">PMACD_LOCUS1881</name>
</gene>
<dbReference type="Gene3D" id="2.30.30.390">
    <property type="entry name" value="Hemimethylated DNA-binding domain"/>
    <property type="match status" value="1"/>
</dbReference>
<dbReference type="Pfam" id="PF08755">
    <property type="entry name" value="YccV-like"/>
    <property type="match status" value="1"/>
</dbReference>
<dbReference type="Gene3D" id="1.20.1280.50">
    <property type="match status" value="1"/>
</dbReference>
<comment type="caution">
    <text evidence="2">The sequence shown here is derived from an EMBL/GenBank/DDBJ whole genome shotgun (WGS) entry which is preliminary data.</text>
</comment>
<evidence type="ECO:0000259" key="1">
    <source>
        <dbReference type="PROSITE" id="PS50181"/>
    </source>
</evidence>
<dbReference type="GO" id="GO:0003677">
    <property type="term" value="F:DNA binding"/>
    <property type="evidence" value="ECO:0007669"/>
    <property type="project" value="InterPro"/>
</dbReference>
<protein>
    <recommendedName>
        <fullName evidence="1">F-box domain-containing protein</fullName>
    </recommendedName>
</protein>
<name>A0A821MSN8_9NEOP</name>
<organism evidence="2 3">
    <name type="scientific">Pieris macdunnoughi</name>
    <dbReference type="NCBI Taxonomy" id="345717"/>
    <lineage>
        <taxon>Eukaryota</taxon>
        <taxon>Metazoa</taxon>
        <taxon>Ecdysozoa</taxon>
        <taxon>Arthropoda</taxon>
        <taxon>Hexapoda</taxon>
        <taxon>Insecta</taxon>
        <taxon>Pterygota</taxon>
        <taxon>Neoptera</taxon>
        <taxon>Endopterygota</taxon>
        <taxon>Lepidoptera</taxon>
        <taxon>Glossata</taxon>
        <taxon>Ditrysia</taxon>
        <taxon>Papilionoidea</taxon>
        <taxon>Pieridae</taxon>
        <taxon>Pierinae</taxon>
        <taxon>Pieris</taxon>
    </lineage>
</organism>
<dbReference type="InterPro" id="IPR001810">
    <property type="entry name" value="F-box_dom"/>
</dbReference>
<dbReference type="SMART" id="SM00256">
    <property type="entry name" value="FBOX"/>
    <property type="match status" value="1"/>
</dbReference>
<sequence>MDKDSKKIWSITDLPDELIAMVLHKIKYNDIIAFGITCKRFSDVVFNNQHLWKTKCLEVLPHQIIKTILKYSNGNWFNQLKEFIDLKNNIITELLALSPKFYWRMNQLTVEDSLKFFTIATKDELSYYYTVHVLQQVIKNSIKNLNQNICEKPHTLTEQHYAKVVLCYLMHTYLGIKWARLHRAQAFNGPPIHPELVLNFCVQWIDPAHYYSDERIADVLNEVVENVKDVIHHCRNGPQVEKKKITGREILSAVSQVLYGQKRIAITSAADLDTLNIVKVLSKKCGHAVAIAAIYHAVARKCGVNINLIAFSNHLFLEWVDDISPNKLYTISLDTGELKPKQRCPFSQINEHTNYSYCSHSFLKYIYSNYLVTMGAIRNWNVQNCQHLLNFLGASDSYQNPYKNVFAYLIEIPEISAPDRPLNILYLENFYREIILSLTSLNAGCISESVNPREGNLKSKKHDKNVLYAVGMICYHKNYQYTCIIRDWDLNGDRLEISDDNVSRKQPFYSVTAADHSERYVAQENLINLPQPSRLYHLEDQISKDFCHFDGFAYVLNYEKRIQYPDEALIIEMYRNHSFTRA</sequence>
<dbReference type="SMART" id="SM00992">
    <property type="entry name" value="YccV-like"/>
    <property type="match status" value="1"/>
</dbReference>
<dbReference type="Pfam" id="PF12937">
    <property type="entry name" value="F-box-like"/>
    <property type="match status" value="1"/>
</dbReference>
<dbReference type="SUPFAM" id="SSF141255">
    <property type="entry name" value="YccV-like"/>
    <property type="match status" value="1"/>
</dbReference>
<evidence type="ECO:0000313" key="3">
    <source>
        <dbReference type="Proteomes" id="UP000663880"/>
    </source>
</evidence>
<dbReference type="InterPro" id="IPR036623">
    <property type="entry name" value="Hemimethylated_DNA-bd_sf"/>
</dbReference>
<dbReference type="PANTHER" id="PTHR31350:SF21">
    <property type="entry name" value="F-BOX ONLY PROTEIN 21"/>
    <property type="match status" value="1"/>
</dbReference>
<feature type="domain" description="F-box" evidence="1">
    <location>
        <begin position="8"/>
        <end position="55"/>
    </location>
</feature>
<dbReference type="Pfam" id="PF13369">
    <property type="entry name" value="Transglut_core2"/>
    <property type="match status" value="1"/>
</dbReference>
<accession>A0A821MSN8</accession>
<dbReference type="SUPFAM" id="SSF81383">
    <property type="entry name" value="F-box domain"/>
    <property type="match status" value="1"/>
</dbReference>
<keyword evidence="3" id="KW-1185">Reference proteome</keyword>
<dbReference type="PANTHER" id="PTHR31350">
    <property type="entry name" value="SI:DKEY-261L7.2"/>
    <property type="match status" value="1"/>
</dbReference>
<dbReference type="Proteomes" id="UP000663880">
    <property type="component" value="Unassembled WGS sequence"/>
</dbReference>
<dbReference type="InterPro" id="IPR011722">
    <property type="entry name" value="Hemimethylated_DNA-bd_dom"/>
</dbReference>
<dbReference type="InterPro" id="IPR036047">
    <property type="entry name" value="F-box-like_dom_sf"/>
</dbReference>
<dbReference type="PROSITE" id="PS50181">
    <property type="entry name" value="FBOX"/>
    <property type="match status" value="1"/>
</dbReference>
<dbReference type="OrthoDB" id="28868at2759"/>
<dbReference type="AlphaFoldDB" id="A0A821MSN8"/>
<reference evidence="2" key="1">
    <citation type="submission" date="2021-02" db="EMBL/GenBank/DDBJ databases">
        <authorList>
            <person name="Steward A R."/>
        </authorList>
    </citation>
    <scope>NUCLEOTIDE SEQUENCE</scope>
</reference>
<dbReference type="EMBL" id="CAJOBZ010000003">
    <property type="protein sequence ID" value="CAF4772156.1"/>
    <property type="molecule type" value="Genomic_DNA"/>
</dbReference>
<proteinExistence type="predicted"/>
<dbReference type="InterPro" id="IPR032698">
    <property type="entry name" value="SirB1_N"/>
</dbReference>